<dbReference type="RefSeq" id="WP_267981454.1">
    <property type="nucleotide sequence ID" value="NZ_JAPQKF010000007.1"/>
</dbReference>
<dbReference type="EMBL" id="JAUDZE010000007">
    <property type="protein sequence ID" value="MDN0015193.1"/>
    <property type="molecule type" value="Genomic_DNA"/>
</dbReference>
<evidence type="ECO:0000313" key="2">
    <source>
        <dbReference type="EMBL" id="MDN0015193.1"/>
    </source>
</evidence>
<sequence>MAVWVFLILSIFFHKDINGSLNVIKIDIDYMSQHLQKDRFLFVNEELPRNRIWTGDRPLVKNIRTGRENLLSCNIYGVASRCNYIGDKKFKGGIHNVKFYQMGEQYGSKSLIFEISGYQGFYVKDFVRMYKNYQIREVLDLVFYIFSFLLILVLIIGLKIKDCLVSPLYETVLDQLE</sequence>
<name>A0ABT7WR84_9GAMM</name>
<dbReference type="Proteomes" id="UP001168524">
    <property type="component" value="Unassembled WGS sequence"/>
</dbReference>
<accession>A0ABT7WR84</accession>
<evidence type="ECO:0000256" key="1">
    <source>
        <dbReference type="SAM" id="Phobius"/>
    </source>
</evidence>
<keyword evidence="1" id="KW-1133">Transmembrane helix</keyword>
<proteinExistence type="predicted"/>
<gene>
    <name evidence="2" type="ORF">QTA56_13245</name>
</gene>
<comment type="caution">
    <text evidence="2">The sequence shown here is derived from an EMBL/GenBank/DDBJ whole genome shotgun (WGS) entry which is preliminary data.</text>
</comment>
<keyword evidence="3" id="KW-1185">Reference proteome</keyword>
<keyword evidence="1" id="KW-0472">Membrane</keyword>
<reference evidence="2" key="1">
    <citation type="submission" date="2023-06" db="EMBL/GenBank/DDBJ databases">
        <title>Two novel species of Acinetobacter isolated from motorbike repairing workshop in Vietnam.</title>
        <authorList>
            <person name="Le N.T.T."/>
        </authorList>
    </citation>
    <scope>NUCLEOTIDE SEQUENCE</scope>
    <source>
        <strain evidence="2">VNH17</strain>
    </source>
</reference>
<keyword evidence="1" id="KW-0812">Transmembrane</keyword>
<evidence type="ECO:0000313" key="3">
    <source>
        <dbReference type="Proteomes" id="UP001168524"/>
    </source>
</evidence>
<feature type="transmembrane region" description="Helical" evidence="1">
    <location>
        <begin position="138"/>
        <end position="158"/>
    </location>
</feature>
<organism evidence="2 3">
    <name type="scientific">Acinetobacter thutiue</name>
    <dbReference type="NCBI Taxonomy" id="2998078"/>
    <lineage>
        <taxon>Bacteria</taxon>
        <taxon>Pseudomonadati</taxon>
        <taxon>Pseudomonadota</taxon>
        <taxon>Gammaproteobacteria</taxon>
        <taxon>Moraxellales</taxon>
        <taxon>Moraxellaceae</taxon>
        <taxon>Acinetobacter</taxon>
    </lineage>
</organism>
<protein>
    <submittedName>
        <fullName evidence="2">Uncharacterized protein</fullName>
    </submittedName>
</protein>